<protein>
    <submittedName>
        <fullName evidence="1">Uncharacterized protein</fullName>
    </submittedName>
</protein>
<organism evidence="1 2">
    <name type="scientific">Seriola lalandi dorsalis</name>
    <dbReference type="NCBI Taxonomy" id="1841481"/>
    <lineage>
        <taxon>Eukaryota</taxon>
        <taxon>Metazoa</taxon>
        <taxon>Chordata</taxon>
        <taxon>Craniata</taxon>
        <taxon>Vertebrata</taxon>
        <taxon>Euteleostomi</taxon>
        <taxon>Actinopterygii</taxon>
        <taxon>Neopterygii</taxon>
        <taxon>Teleostei</taxon>
        <taxon>Neoteleostei</taxon>
        <taxon>Acanthomorphata</taxon>
        <taxon>Carangaria</taxon>
        <taxon>Carangiformes</taxon>
        <taxon>Carangidae</taxon>
        <taxon>Seriola</taxon>
    </lineage>
</organism>
<dbReference type="Proteomes" id="UP000261360">
    <property type="component" value="Unplaced"/>
</dbReference>
<reference evidence="1" key="2">
    <citation type="submission" date="2025-09" db="UniProtKB">
        <authorList>
            <consortium name="Ensembl"/>
        </authorList>
    </citation>
    <scope>IDENTIFICATION</scope>
</reference>
<reference evidence="1" key="1">
    <citation type="submission" date="2025-08" db="UniProtKB">
        <authorList>
            <consortium name="Ensembl"/>
        </authorList>
    </citation>
    <scope>IDENTIFICATION</scope>
</reference>
<sequence>GLLPRVSPGVSPQVCSAAETFPAGGTSVLLLASGTNSLHHFTVAFSTIFHTVPCLPSATLLYIAMYATTEPSPIYYQGYLPVCDLICLFKLDTLKYSFPQVLQEYGFSPVFPACCASIRRKSFPHILQEYGLSPVWILTCVFNTDFPHVSQECGLSPLWLLMWIIKLQ</sequence>
<name>A0A3B4YEA2_SERLL</name>
<proteinExistence type="predicted"/>
<dbReference type="AlphaFoldDB" id="A0A3B4YEA2"/>
<evidence type="ECO:0000313" key="1">
    <source>
        <dbReference type="Ensembl" id="ENSSLDP00000026496.1"/>
    </source>
</evidence>
<evidence type="ECO:0000313" key="2">
    <source>
        <dbReference type="Proteomes" id="UP000261360"/>
    </source>
</evidence>
<keyword evidence="2" id="KW-1185">Reference proteome</keyword>
<dbReference type="Ensembl" id="ENSSLDT00000027312.1">
    <property type="protein sequence ID" value="ENSSLDP00000026496.1"/>
    <property type="gene ID" value="ENSSLDG00000020597.1"/>
</dbReference>
<accession>A0A3B4YEA2</accession>